<keyword evidence="2" id="KW-1185">Reference proteome</keyword>
<comment type="caution">
    <text evidence="1">The sequence shown here is derived from an EMBL/GenBank/DDBJ whole genome shotgun (WGS) entry which is preliminary data.</text>
</comment>
<protein>
    <submittedName>
        <fullName evidence="1">18303_t:CDS:1</fullName>
    </submittedName>
</protein>
<sequence length="313" mass="35713">IRTITFDEYVDDERTQMEKVGVCVLSVTLLIRDDGYEDAYIEISGTMGSTNRCIENGISKDVRDLSHSFIIDLEDCQIMGLFTDEEREEIKSTNIKYDPELDEDVVACLNAFNKVMAQFLICQGAKYTVQKDFSTDIIIYIIHSLVLLYKRQPNALSIDHLENWYNINLWGPIVDKTFGDITGMDVVSIASSNRKNRKRKRKDRKALGRHSDAIIRKNTNGQTLEFGGRVMMLITLDNLAGYVMRLTKGDIFEIPEDVESFSLALELIGAVWIFKMVQNIPLDLKRVGLINRKAVVENQFPAIFTTPQDPQKL</sequence>
<gene>
    <name evidence="1" type="ORF">GMARGA_LOCUS31649</name>
</gene>
<accession>A0ABN7WJ42</accession>
<feature type="non-terminal residue" evidence="1">
    <location>
        <position position="313"/>
    </location>
</feature>
<dbReference type="EMBL" id="CAJVQB010047808">
    <property type="protein sequence ID" value="CAG8833630.1"/>
    <property type="molecule type" value="Genomic_DNA"/>
</dbReference>
<organism evidence="1 2">
    <name type="scientific">Gigaspora margarita</name>
    <dbReference type="NCBI Taxonomy" id="4874"/>
    <lineage>
        <taxon>Eukaryota</taxon>
        <taxon>Fungi</taxon>
        <taxon>Fungi incertae sedis</taxon>
        <taxon>Mucoromycota</taxon>
        <taxon>Glomeromycotina</taxon>
        <taxon>Glomeromycetes</taxon>
        <taxon>Diversisporales</taxon>
        <taxon>Gigasporaceae</taxon>
        <taxon>Gigaspora</taxon>
    </lineage>
</organism>
<feature type="non-terminal residue" evidence="1">
    <location>
        <position position="1"/>
    </location>
</feature>
<name>A0ABN7WJ42_GIGMA</name>
<evidence type="ECO:0000313" key="1">
    <source>
        <dbReference type="EMBL" id="CAG8833630.1"/>
    </source>
</evidence>
<proteinExistence type="predicted"/>
<evidence type="ECO:0000313" key="2">
    <source>
        <dbReference type="Proteomes" id="UP000789901"/>
    </source>
</evidence>
<reference evidence="1 2" key="1">
    <citation type="submission" date="2021-06" db="EMBL/GenBank/DDBJ databases">
        <authorList>
            <person name="Kallberg Y."/>
            <person name="Tangrot J."/>
            <person name="Rosling A."/>
        </authorList>
    </citation>
    <scope>NUCLEOTIDE SEQUENCE [LARGE SCALE GENOMIC DNA]</scope>
    <source>
        <strain evidence="1 2">120-4 pot B 10/14</strain>
    </source>
</reference>
<dbReference type="Proteomes" id="UP000789901">
    <property type="component" value="Unassembled WGS sequence"/>
</dbReference>